<name>A0A6A4TDB4_SCOMX</name>
<reference evidence="1 2" key="1">
    <citation type="submission" date="2019-06" db="EMBL/GenBank/DDBJ databases">
        <title>Draft genomes of female and male turbot (Scophthalmus maximus).</title>
        <authorList>
            <person name="Xu H."/>
            <person name="Xu X.-W."/>
            <person name="Shao C."/>
            <person name="Chen S."/>
        </authorList>
    </citation>
    <scope>NUCLEOTIDE SEQUENCE [LARGE SCALE GENOMIC DNA]</scope>
    <source>
        <strain evidence="1">Ysfricsl-2016a</strain>
        <tissue evidence="1">Blood</tissue>
    </source>
</reference>
<sequence length="141" mass="16339">MFPAPGGSTEKWLRIRFITRRLEMQMVLLGKKSASPFPMTLFQTKTSYAEQDVSFNRNMQIQNGRRAPLLVSRALMSFPACVTLSHRRECEKLNRHISQNSKLNYCCHMKPNKRRLCGRSGASPSRWRRVDFCRCLKDGKG</sequence>
<organism evidence="1 2">
    <name type="scientific">Scophthalmus maximus</name>
    <name type="common">Turbot</name>
    <name type="synonym">Psetta maxima</name>
    <dbReference type="NCBI Taxonomy" id="52904"/>
    <lineage>
        <taxon>Eukaryota</taxon>
        <taxon>Metazoa</taxon>
        <taxon>Chordata</taxon>
        <taxon>Craniata</taxon>
        <taxon>Vertebrata</taxon>
        <taxon>Euteleostomi</taxon>
        <taxon>Actinopterygii</taxon>
        <taxon>Neopterygii</taxon>
        <taxon>Teleostei</taxon>
        <taxon>Neoteleostei</taxon>
        <taxon>Acanthomorphata</taxon>
        <taxon>Carangaria</taxon>
        <taxon>Pleuronectiformes</taxon>
        <taxon>Pleuronectoidei</taxon>
        <taxon>Scophthalmidae</taxon>
        <taxon>Scophthalmus</taxon>
    </lineage>
</organism>
<accession>A0A6A4TDB4</accession>
<proteinExistence type="predicted"/>
<gene>
    <name evidence="1" type="ORF">F2P81_008447</name>
</gene>
<dbReference type="EMBL" id="VEVO01000007">
    <property type="protein sequence ID" value="KAF0040212.1"/>
    <property type="molecule type" value="Genomic_DNA"/>
</dbReference>
<comment type="caution">
    <text evidence="1">The sequence shown here is derived from an EMBL/GenBank/DDBJ whole genome shotgun (WGS) entry which is preliminary data.</text>
</comment>
<evidence type="ECO:0000313" key="2">
    <source>
        <dbReference type="Proteomes" id="UP000438429"/>
    </source>
</evidence>
<dbReference type="Proteomes" id="UP000438429">
    <property type="component" value="Unassembled WGS sequence"/>
</dbReference>
<dbReference type="AlphaFoldDB" id="A0A6A4TDB4"/>
<evidence type="ECO:0000313" key="1">
    <source>
        <dbReference type="EMBL" id="KAF0040212.1"/>
    </source>
</evidence>
<protein>
    <submittedName>
        <fullName evidence="1">Uncharacterized protein</fullName>
    </submittedName>
</protein>